<gene>
    <name evidence="1" type="ORF">Amon02_000795800</name>
</gene>
<reference evidence="1" key="1">
    <citation type="submission" date="2023-04" db="EMBL/GenBank/DDBJ databases">
        <title>Ambrosiozyma monospora NBRC 10751.</title>
        <authorList>
            <person name="Ichikawa N."/>
            <person name="Sato H."/>
            <person name="Tonouchi N."/>
        </authorList>
    </citation>
    <scope>NUCLEOTIDE SEQUENCE</scope>
    <source>
        <strain evidence="1">NBRC 10751</strain>
    </source>
</reference>
<sequence length="463" mass="52159">MPISKENTKLHGSTHRKSRPSSSSILSKITKRSSSLSPSSSSSSSTKLYYNQEPQQYYIPTNGSTTNRTTSPSSIDSLVSAPESDNYSVTSRSSKKSVFSQNSRASSLATTISSKSSNGSRRSSHSSHISGKKNHIRSPSVISSSGSSSISGISNGFDYSPTSAPYKTDYTATNTNFVTNGTPGFDYDSQNIVIVELSSMLNHISLSQSNIGNEVFKQLNAVVNKYRSLVEEKKKSDAIKGSEMESNCPDKLIDWNLNLMRLLMFLNVDELPEGYKNKQIYVRISESKAVNNITSELVRLNKTTIDAGHKKLLQHVFNYGAWCEEENFKARNSSYKEPEILLKVEKVDYKNTMDSQEFLSQLVNCDLFKEFQIDPNYKRLVASISISNSIHLKKDHKDNKNVNYKELALRNYFLNLIVAAQTLFEFRYSELKGLICIDKLNANDKKVVWEKIRERNFNKINMF</sequence>
<accession>A0ACB5TD22</accession>
<protein>
    <submittedName>
        <fullName evidence="1">Unnamed protein product</fullName>
    </submittedName>
</protein>
<evidence type="ECO:0000313" key="2">
    <source>
        <dbReference type="Proteomes" id="UP001165064"/>
    </source>
</evidence>
<comment type="caution">
    <text evidence="1">The sequence shown here is derived from an EMBL/GenBank/DDBJ whole genome shotgun (WGS) entry which is preliminary data.</text>
</comment>
<proteinExistence type="predicted"/>
<evidence type="ECO:0000313" key="1">
    <source>
        <dbReference type="EMBL" id="GME86379.1"/>
    </source>
</evidence>
<keyword evidence="2" id="KW-1185">Reference proteome</keyword>
<dbReference type="EMBL" id="BSXS01006845">
    <property type="protein sequence ID" value="GME86379.1"/>
    <property type="molecule type" value="Genomic_DNA"/>
</dbReference>
<dbReference type="Proteomes" id="UP001165064">
    <property type="component" value="Unassembled WGS sequence"/>
</dbReference>
<organism evidence="1 2">
    <name type="scientific">Ambrosiozyma monospora</name>
    <name type="common">Yeast</name>
    <name type="synonym">Endomycopsis monosporus</name>
    <dbReference type="NCBI Taxonomy" id="43982"/>
    <lineage>
        <taxon>Eukaryota</taxon>
        <taxon>Fungi</taxon>
        <taxon>Dikarya</taxon>
        <taxon>Ascomycota</taxon>
        <taxon>Saccharomycotina</taxon>
        <taxon>Pichiomycetes</taxon>
        <taxon>Pichiales</taxon>
        <taxon>Pichiaceae</taxon>
        <taxon>Ambrosiozyma</taxon>
    </lineage>
</organism>
<name>A0ACB5TD22_AMBMO</name>